<dbReference type="OrthoDB" id="19653at2759"/>
<dbReference type="GO" id="GO:0052689">
    <property type="term" value="F:carboxylic ester hydrolase activity"/>
    <property type="evidence" value="ECO:0007669"/>
    <property type="project" value="UniProtKB-KW"/>
</dbReference>
<name>A0A8J2WGA9_9CRUS</name>
<evidence type="ECO:0000256" key="5">
    <source>
        <dbReference type="SAM" id="SignalP"/>
    </source>
</evidence>
<feature type="chain" id="PRO_5035224612" description="Carboxylesterase type B domain-containing protein" evidence="5">
    <location>
        <begin position="26"/>
        <end position="1787"/>
    </location>
</feature>
<feature type="domain" description="Carboxylesterase type B" evidence="6">
    <location>
        <begin position="503"/>
        <end position="602"/>
    </location>
</feature>
<dbReference type="FunFam" id="3.40.50.1820:FF:000092">
    <property type="entry name" value="Carboxylic ester hydrolase"/>
    <property type="match status" value="2"/>
</dbReference>
<dbReference type="Pfam" id="PF00135">
    <property type="entry name" value="COesterase"/>
    <property type="match status" value="5"/>
</dbReference>
<keyword evidence="3" id="KW-0378">Hydrolase</keyword>
<evidence type="ECO:0000256" key="4">
    <source>
        <dbReference type="ARBA" id="ARBA00023180"/>
    </source>
</evidence>
<accession>A0A8J2WGA9</accession>
<keyword evidence="8" id="KW-1185">Reference proteome</keyword>
<dbReference type="InterPro" id="IPR002018">
    <property type="entry name" value="CarbesteraseB"/>
</dbReference>
<dbReference type="PANTHER" id="PTHR11559">
    <property type="entry name" value="CARBOXYLESTERASE"/>
    <property type="match status" value="1"/>
</dbReference>
<comment type="caution">
    <text evidence="7">The sequence shown here is derived from an EMBL/GenBank/DDBJ whole genome shotgun (WGS) entry which is preliminary data.</text>
</comment>
<reference evidence="7" key="1">
    <citation type="submission" date="2021-11" db="EMBL/GenBank/DDBJ databases">
        <authorList>
            <person name="Schell T."/>
        </authorList>
    </citation>
    <scope>NUCLEOTIDE SEQUENCE</scope>
    <source>
        <strain evidence="7">M5</strain>
    </source>
</reference>
<feature type="domain" description="Carboxylesterase type B" evidence="6">
    <location>
        <begin position="967"/>
        <end position="1455"/>
    </location>
</feature>
<keyword evidence="2" id="KW-0719">Serine esterase</keyword>
<organism evidence="7 8">
    <name type="scientific">Daphnia galeata</name>
    <dbReference type="NCBI Taxonomy" id="27404"/>
    <lineage>
        <taxon>Eukaryota</taxon>
        <taxon>Metazoa</taxon>
        <taxon>Ecdysozoa</taxon>
        <taxon>Arthropoda</taxon>
        <taxon>Crustacea</taxon>
        <taxon>Branchiopoda</taxon>
        <taxon>Diplostraca</taxon>
        <taxon>Cladocera</taxon>
        <taxon>Anomopoda</taxon>
        <taxon>Daphniidae</taxon>
        <taxon>Daphnia</taxon>
    </lineage>
</organism>
<feature type="signal peptide" evidence="5">
    <location>
        <begin position="1"/>
        <end position="25"/>
    </location>
</feature>
<feature type="domain" description="Carboxylesterase type B" evidence="6">
    <location>
        <begin position="29"/>
        <end position="499"/>
    </location>
</feature>
<dbReference type="EMBL" id="CAKKLH010000110">
    <property type="protein sequence ID" value="CAH0103363.1"/>
    <property type="molecule type" value="Genomic_DNA"/>
</dbReference>
<protein>
    <recommendedName>
        <fullName evidence="6">Carboxylesterase type B domain-containing protein</fullName>
    </recommendedName>
</protein>
<keyword evidence="5" id="KW-0732">Signal</keyword>
<dbReference type="Gene3D" id="3.40.50.1820">
    <property type="entry name" value="alpha/beta hydrolase"/>
    <property type="match status" value="4"/>
</dbReference>
<proteinExistence type="inferred from homology"/>
<gene>
    <name evidence="7" type="ORF">DGAL_LOCUS5936</name>
</gene>
<evidence type="ECO:0000313" key="7">
    <source>
        <dbReference type="EMBL" id="CAH0103363.1"/>
    </source>
</evidence>
<evidence type="ECO:0000259" key="6">
    <source>
        <dbReference type="Pfam" id="PF00135"/>
    </source>
</evidence>
<dbReference type="InterPro" id="IPR029058">
    <property type="entry name" value="AB_hydrolase_fold"/>
</dbReference>
<evidence type="ECO:0000256" key="3">
    <source>
        <dbReference type="ARBA" id="ARBA00022801"/>
    </source>
</evidence>
<evidence type="ECO:0000313" key="8">
    <source>
        <dbReference type="Proteomes" id="UP000789390"/>
    </source>
</evidence>
<sequence>MQMYSCRSLSLLVSVICCLILQCQSDEQQPTVNIPSLGGLRGSQMESSSGRKFHAFRGIPYAEPPVGNLRFNDPVPAKPWTGNVLDSTKEGPSCLQNVWYSGATAGQEDCLVLNVYTHNINPTENPLPVMVWIHGGGFTTGSGNFESDIYGPGHILDRDVIFVTINYRLGPFGFLSTEDAEAPGNYGLLDQTLAIKWVKEHISNFGGNPDSITIFGESAGGASVEFQIFSPHSKGLFHRAITQSGATGCPWALQKNVGNYTRILAEDLNCPTSNSRELLDCLRNTEAEKIMDSRKKLTMTFALGLYPVAFGPRIDSERVSPFLPDSPDKLVSRKQFNHVPIISGLTQDEGGLFAASLASTDGQDLELFKADPLNALLYSMAMEKEKNGLEIARKAYDHYFVNKESDDIVKQFGDFTSDIGFFKCVDDSVQLLSQFSDQPVYYYHFAHHNQNSLTKMLNVPQDVDFGVCHGDELMLMFTSNLIPPLTDPNDIKMSKMIFDLQWDPVPAKPWTGNVLDATKEGPSCLQNLWLSDIMAGQEDCLVLNVYTHNISPTENVLPVMVWIHGGGFTSGSGNSESDLYGPGHILDRDVVLVTLNYRLGPFDHISNFGGNPDSITIFGESAGSASVEFQILSPHSKGLFHRAITQSGSASCPWATQTNVGEYTRILAGNLNCPTSNSRELLDCMRKIEAEKIMISRNKLTIPIALDYPVAFGPRIDSERLTPFLPDKPESIVQRKEFNQVPIISGLTKDEGGLFAAMLAANDGQHLELFKTDPVNALLYAMAMEKQKNGLEIAQKAYDHYFVNYEENDIAEQYGKFSSDIGFFKCVDDKVQLLSRFSDQPVYYYHYAHRAQHYSFANMFNVSYDADFGVCHADELLLMFTSNLIPLMTDPNDIKMSKMLLDLWTSFTANGVPQSDEIIGHWLPTTQQQPRYLQIDLESPALVNDVMPFHSRLDFWKTLFDSYSDVQVKEELGIPYAEPPIGILRFNDPIPAKPWTGNVLDATKEGPSCLQYDLIYGIALHGQEDCLVLNVYTHNMNKPTENALPVMVWIHGGGFTAGSGNFESDFYGPGNILDRDVVLVTLNYRLGPFGFFSTEDAEAPGNYGLLDQTLAMKWVKDHISNFGGNPDSITIFGESAGGASVEFQILSPHSKGLFHRAIAQSGSTGCPWALQKSVGEYTRIIAKDLNCPTSNSRELLDCMRKTEAEKIMESRKKLMIPIALGLCPVAFGPRIDSERLSPFLPDSPESLVSRKQFNQVPVIFGLTQDEGGLFAATLATVDGKSLEVFNSDPVNALLHLLSLEKQKNGLEITQKVYDHYFVNNKETDDIVTQYGQLLSEIGFFKCVDDSVKWLSQYSDQPVYYYQYAHHGQNSLTKLLNVPQDADFGVCHGDELLLMFTSNLIPPMTDPSDIRASKMLLDLWTSFSANGVPHSNEIIGHWLPTTQKQPRYLRIDLESPVLVNDEMPFQSRLEFWTSLLRSYSDVPDPVPVKPWAGVLSATRERSPCIQYFCFISTVIGNEDCLVLNVYTPTLTDTALLPVMMWIHGGGFGGGSGNSESSITDVSGPGPGYILNRNVVLVTINYRLGVFGFLSTEDAEAPGNYGLLDQSLALKWVKDNIRYFGGNPDSVTLFGQSAGGASVEFQMLSPHSKGLFHRAISQSGSTRCPWALQNTVGDYTKALAEDLNCPTSDSRQLVDCLRSKRAKQLVMTRKTTLLNFGLCMYPITFGPRIDKERSSPFLPDDPEQLLTLGQFNPVPFIFGLNENEGGLFGASLLTFPGKSMRAFKKRSGQ</sequence>
<evidence type="ECO:0000256" key="1">
    <source>
        <dbReference type="ARBA" id="ARBA00005964"/>
    </source>
</evidence>
<dbReference type="InterPro" id="IPR050309">
    <property type="entry name" value="Type-B_Carboxylest/Lipase"/>
</dbReference>
<evidence type="ECO:0000256" key="2">
    <source>
        <dbReference type="ARBA" id="ARBA00022487"/>
    </source>
</evidence>
<dbReference type="Proteomes" id="UP000789390">
    <property type="component" value="Unassembled WGS sequence"/>
</dbReference>
<keyword evidence="4" id="KW-0325">Glycoprotein</keyword>
<comment type="similarity">
    <text evidence="1">Belongs to the type-B carboxylesterase/lipase family.</text>
</comment>
<dbReference type="PROSITE" id="PS00122">
    <property type="entry name" value="CARBOXYLESTERASE_B_1"/>
    <property type="match status" value="4"/>
</dbReference>
<dbReference type="CDD" id="cd00312">
    <property type="entry name" value="Esterase_lipase"/>
    <property type="match status" value="2"/>
</dbReference>
<dbReference type="InterPro" id="IPR019826">
    <property type="entry name" value="Carboxylesterase_B_AS"/>
</dbReference>
<dbReference type="SUPFAM" id="SSF53474">
    <property type="entry name" value="alpha/beta-Hydrolases"/>
    <property type="match status" value="4"/>
</dbReference>
<feature type="domain" description="Carboxylesterase type B" evidence="6">
    <location>
        <begin position="603"/>
        <end position="939"/>
    </location>
</feature>
<feature type="domain" description="Carboxylesterase type B" evidence="6">
    <location>
        <begin position="1483"/>
        <end position="1772"/>
    </location>
</feature>